<proteinExistence type="predicted"/>
<feature type="chain" id="PRO_5041407392" evidence="3">
    <location>
        <begin position="23"/>
        <end position="520"/>
    </location>
</feature>
<protein>
    <submittedName>
        <fullName evidence="4">Uncharacterized protein</fullName>
    </submittedName>
</protein>
<feature type="compositionally biased region" description="Gly residues" evidence="1">
    <location>
        <begin position="494"/>
        <end position="509"/>
    </location>
</feature>
<gene>
    <name evidence="4" type="ORF">QBC41DRAFT_235133</name>
</gene>
<comment type="caution">
    <text evidence="4">The sequence shown here is derived from an EMBL/GenBank/DDBJ whole genome shotgun (WGS) entry which is preliminary data.</text>
</comment>
<evidence type="ECO:0000313" key="4">
    <source>
        <dbReference type="EMBL" id="KAK0662520.1"/>
    </source>
</evidence>
<reference evidence="4" key="1">
    <citation type="submission" date="2023-06" db="EMBL/GenBank/DDBJ databases">
        <title>Genome-scale phylogeny and comparative genomics of the fungal order Sordariales.</title>
        <authorList>
            <consortium name="Lawrence Berkeley National Laboratory"/>
            <person name="Hensen N."/>
            <person name="Bonometti L."/>
            <person name="Westerberg I."/>
            <person name="Brannstrom I.O."/>
            <person name="Guillou S."/>
            <person name="Cros-Aarteil S."/>
            <person name="Calhoun S."/>
            <person name="Haridas S."/>
            <person name="Kuo A."/>
            <person name="Mondo S."/>
            <person name="Pangilinan J."/>
            <person name="Riley R."/>
            <person name="Labutti K."/>
            <person name="Andreopoulos B."/>
            <person name="Lipzen A."/>
            <person name="Chen C."/>
            <person name="Yanf M."/>
            <person name="Daum C."/>
            <person name="Ng V."/>
            <person name="Clum A."/>
            <person name="Steindorff A."/>
            <person name="Ohm R."/>
            <person name="Martin F."/>
            <person name="Silar P."/>
            <person name="Natvig D."/>
            <person name="Lalanne C."/>
            <person name="Gautier V."/>
            <person name="Ament-Velasquez S.L."/>
            <person name="Kruys A."/>
            <person name="Hutchinson M.I."/>
            <person name="Powell A.J."/>
            <person name="Barry K."/>
            <person name="Miller A.N."/>
            <person name="Grigoriev I.V."/>
            <person name="Debuchy R."/>
            <person name="Gladieux P."/>
            <person name="Thoren M.H."/>
            <person name="Johannesson H."/>
        </authorList>
    </citation>
    <scope>NUCLEOTIDE SEQUENCE</scope>
    <source>
        <strain evidence="4">CBS 307.81</strain>
    </source>
</reference>
<evidence type="ECO:0000256" key="1">
    <source>
        <dbReference type="SAM" id="MobiDB-lite"/>
    </source>
</evidence>
<feature type="transmembrane region" description="Helical" evidence="2">
    <location>
        <begin position="261"/>
        <end position="282"/>
    </location>
</feature>
<sequence length="520" mass="53123">MVTTMIARALIAALFVARDVRAAAAAASATTSHERFAAIETSPPHQGYLMPRAFYAIPGFPIEKRQAGCPQDDMHPCGELGAPGERFCCPNDQYCIINQSNTSEAACCRIGSTCDSPCSADKYQCLVTVTRTSSNTPITTASSACCPRRCPQISFYGCPSDFGGACCPHGQSCGTSSLCLNTIAPSTSPLLTPVPSGCTTGQITCATSLGGGCCPNTLACSQINGSPVCAEITITPTGSGISSVDRNDASQPSDLSVGAKAGIAVGVVIAAGILIGLATWYWHRRRKQRHEAGTATSASGAGVPRFIGGTEDGRGGGPTASEVQSGRAPFGTQEYTGPEAQPGPYSDPSPDNHGYYPNGGYGSPNPQSASTTPGIDQQAYFPNMTMMSPIPAPSANFGGQGVPMMPNDPGEIQRPVEIAEGGVRRQGTTATGVTGIGSVSGVTESDVGGQGGGGGVQRSDSARFELYGSDPGQLSPLSLAEDRFYTPDERPPQGGSGGGGEGQQGGGQAGRSWFQGGYGR</sequence>
<keyword evidence="2" id="KW-0472">Membrane</keyword>
<feature type="signal peptide" evidence="3">
    <location>
        <begin position="1"/>
        <end position="22"/>
    </location>
</feature>
<dbReference type="AlphaFoldDB" id="A0AA39Z315"/>
<keyword evidence="2" id="KW-1133">Transmembrane helix</keyword>
<feature type="compositionally biased region" description="Low complexity" evidence="1">
    <location>
        <begin position="293"/>
        <end position="302"/>
    </location>
</feature>
<evidence type="ECO:0000256" key="3">
    <source>
        <dbReference type="SAM" id="SignalP"/>
    </source>
</evidence>
<organism evidence="4 5">
    <name type="scientific">Cercophora samala</name>
    <dbReference type="NCBI Taxonomy" id="330535"/>
    <lineage>
        <taxon>Eukaryota</taxon>
        <taxon>Fungi</taxon>
        <taxon>Dikarya</taxon>
        <taxon>Ascomycota</taxon>
        <taxon>Pezizomycotina</taxon>
        <taxon>Sordariomycetes</taxon>
        <taxon>Sordariomycetidae</taxon>
        <taxon>Sordariales</taxon>
        <taxon>Lasiosphaeriaceae</taxon>
        <taxon>Cercophora</taxon>
    </lineage>
</organism>
<dbReference type="Proteomes" id="UP001174997">
    <property type="component" value="Unassembled WGS sequence"/>
</dbReference>
<feature type="compositionally biased region" description="Low complexity" evidence="1">
    <location>
        <begin position="428"/>
        <end position="447"/>
    </location>
</feature>
<accession>A0AA39Z315</accession>
<evidence type="ECO:0000313" key="5">
    <source>
        <dbReference type="Proteomes" id="UP001174997"/>
    </source>
</evidence>
<feature type="compositionally biased region" description="Basic and acidic residues" evidence="1">
    <location>
        <begin position="480"/>
        <end position="491"/>
    </location>
</feature>
<dbReference type="EMBL" id="JAULSY010000139">
    <property type="protein sequence ID" value="KAK0662520.1"/>
    <property type="molecule type" value="Genomic_DNA"/>
</dbReference>
<name>A0AA39Z315_9PEZI</name>
<dbReference type="CDD" id="cd12087">
    <property type="entry name" value="TM_EGFR-like"/>
    <property type="match status" value="1"/>
</dbReference>
<keyword evidence="2" id="KW-0812">Transmembrane</keyword>
<evidence type="ECO:0000256" key="2">
    <source>
        <dbReference type="SAM" id="Phobius"/>
    </source>
</evidence>
<keyword evidence="3" id="KW-0732">Signal</keyword>
<keyword evidence="5" id="KW-1185">Reference proteome</keyword>
<feature type="region of interest" description="Disordered" evidence="1">
    <location>
        <begin position="291"/>
        <end position="377"/>
    </location>
</feature>
<feature type="region of interest" description="Disordered" evidence="1">
    <location>
        <begin position="428"/>
        <end position="520"/>
    </location>
</feature>